<dbReference type="Proteomes" id="UP001306508">
    <property type="component" value="Unassembled WGS sequence"/>
</dbReference>
<dbReference type="GO" id="GO:0005739">
    <property type="term" value="C:mitochondrion"/>
    <property type="evidence" value="ECO:0007669"/>
    <property type="project" value="TreeGrafter"/>
</dbReference>
<evidence type="ECO:0000256" key="3">
    <source>
        <dbReference type="ARBA" id="ARBA00022576"/>
    </source>
</evidence>
<dbReference type="SUPFAM" id="SSF53383">
    <property type="entry name" value="PLP-dependent transferases"/>
    <property type="match status" value="1"/>
</dbReference>
<organism evidence="9 10">
    <name type="scientific">Arxiozyma heterogenica</name>
    <dbReference type="NCBI Taxonomy" id="278026"/>
    <lineage>
        <taxon>Eukaryota</taxon>
        <taxon>Fungi</taxon>
        <taxon>Dikarya</taxon>
        <taxon>Ascomycota</taxon>
        <taxon>Saccharomycotina</taxon>
        <taxon>Saccharomycetes</taxon>
        <taxon>Saccharomycetales</taxon>
        <taxon>Saccharomycetaceae</taxon>
        <taxon>Arxiozyma</taxon>
    </lineage>
</organism>
<evidence type="ECO:0000256" key="8">
    <source>
        <dbReference type="RuleBase" id="RU003560"/>
    </source>
</evidence>
<reference evidence="10" key="1">
    <citation type="submission" date="2023-07" db="EMBL/GenBank/DDBJ databases">
        <title>A draft genome of Kazachstania heterogenica Y-27499.</title>
        <authorList>
            <person name="Donic C."/>
            <person name="Kralova J.S."/>
            <person name="Fidel L."/>
            <person name="Ben-Dor S."/>
            <person name="Jung S."/>
        </authorList>
    </citation>
    <scope>NUCLEOTIDE SEQUENCE [LARGE SCALE GENOMIC DNA]</scope>
    <source>
        <strain evidence="10">Y27499</strain>
    </source>
</reference>
<evidence type="ECO:0000256" key="4">
    <source>
        <dbReference type="ARBA" id="ARBA00022679"/>
    </source>
</evidence>
<dbReference type="InterPro" id="IPR005815">
    <property type="entry name" value="BioA"/>
</dbReference>
<dbReference type="HAMAP" id="MF_00834">
    <property type="entry name" value="BioA"/>
    <property type="match status" value="1"/>
</dbReference>
<dbReference type="CDD" id="cd00610">
    <property type="entry name" value="OAT_like"/>
    <property type="match status" value="1"/>
</dbReference>
<dbReference type="GO" id="GO:0009102">
    <property type="term" value="P:biotin biosynthetic process"/>
    <property type="evidence" value="ECO:0007669"/>
    <property type="project" value="UniProtKB-KW"/>
</dbReference>
<evidence type="ECO:0000256" key="7">
    <source>
        <dbReference type="ARBA" id="ARBA00022898"/>
    </source>
</evidence>
<keyword evidence="3" id="KW-0032">Aminotransferase</keyword>
<dbReference type="EMBL" id="JAWIZZ010000053">
    <property type="protein sequence ID" value="KAK5778215.1"/>
    <property type="molecule type" value="Genomic_DNA"/>
</dbReference>
<evidence type="ECO:0000256" key="1">
    <source>
        <dbReference type="ARBA" id="ARBA00001933"/>
    </source>
</evidence>
<dbReference type="InterPro" id="IPR015422">
    <property type="entry name" value="PyrdxlP-dep_Trfase_small"/>
</dbReference>
<dbReference type="Pfam" id="PF00202">
    <property type="entry name" value="Aminotran_3"/>
    <property type="match status" value="1"/>
</dbReference>
<dbReference type="GO" id="GO:0030170">
    <property type="term" value="F:pyridoxal phosphate binding"/>
    <property type="evidence" value="ECO:0007669"/>
    <property type="project" value="InterPro"/>
</dbReference>
<dbReference type="GO" id="GO:0004141">
    <property type="term" value="F:dethiobiotin synthase activity"/>
    <property type="evidence" value="ECO:0007669"/>
    <property type="project" value="TreeGrafter"/>
</dbReference>
<comment type="similarity">
    <text evidence="8">Belongs to the class-III pyridoxal-phosphate-dependent aminotransferase family.</text>
</comment>
<comment type="caution">
    <text evidence="9">The sequence shown here is derived from an EMBL/GenBank/DDBJ whole genome shotgun (WGS) entry which is preliminary data.</text>
</comment>
<evidence type="ECO:0000313" key="10">
    <source>
        <dbReference type="Proteomes" id="UP001306508"/>
    </source>
</evidence>
<comment type="pathway">
    <text evidence="2">Cofactor biosynthesis; biotin biosynthesis.</text>
</comment>
<sequence>MDFEYSVETAQLLEYDKQYMWHPYTSLKDPLPVLPVKDANGCEIVCDTKTTTRVIDAMSSWWCVIHGYNNERLNNAILQQVNQFSHVLFGGFTHKPAVNLVKKLIQLIDEPQLKYCFLADSGSVAVEVALKFAFQANLLSSEQKHKFLTIKKGYHGDTFGAMSVCDPVSSMHNIYGNYLPTNIFIDEPPVIELLPYSQHSFENNWDPNCIKNLEEAFKLHYNELCAVILEPLLQGAGGMRLYHPQYLIELKKMCLKYNVLLIFDEIATGFGRTGEIFAFKHCYTYQDYLGIPLEDQIEVVPDILCVGKALTGGYMTLSAVVVNDRVVARITDPLSPTHGYFMHGPTFMGNALACSVANASLDILLEGTWKKQVFHIEYVFYNKLYQYIKNPENKLMYTIVKRVSIVGAVAVVELFHNINTSKFQSWIVSKGVHIRPVRSLIYIMPPYIIKDIELEVIIECIIEFLHLLQAGNGTFYVKE</sequence>
<dbReference type="NCBIfam" id="TIGR00508">
    <property type="entry name" value="bioA"/>
    <property type="match status" value="1"/>
</dbReference>
<dbReference type="GO" id="GO:0004015">
    <property type="term" value="F:adenosylmethionine-8-amino-7-oxononanoate transaminase activity"/>
    <property type="evidence" value="ECO:0007669"/>
    <property type="project" value="InterPro"/>
</dbReference>
<dbReference type="Gene3D" id="3.90.1150.10">
    <property type="entry name" value="Aspartate Aminotransferase, domain 1"/>
    <property type="match status" value="1"/>
</dbReference>
<protein>
    <recommendedName>
        <fullName evidence="11">7,8-diamino-pelargonic acid aminotransferase</fullName>
    </recommendedName>
</protein>
<keyword evidence="5" id="KW-0949">S-adenosyl-L-methionine</keyword>
<dbReference type="InterPro" id="IPR015421">
    <property type="entry name" value="PyrdxlP-dep_Trfase_major"/>
</dbReference>
<evidence type="ECO:0000313" key="9">
    <source>
        <dbReference type="EMBL" id="KAK5778215.1"/>
    </source>
</evidence>
<keyword evidence="4" id="KW-0808">Transferase</keyword>
<dbReference type="Gene3D" id="3.40.640.10">
    <property type="entry name" value="Type I PLP-dependent aspartate aminotransferase-like (Major domain)"/>
    <property type="match status" value="1"/>
</dbReference>
<keyword evidence="7 8" id="KW-0663">Pyridoxal phosphate</keyword>
<gene>
    <name evidence="9" type="ORF">RI543_003874</name>
</gene>
<name>A0AAN8A7M8_9SACH</name>
<dbReference type="InterPro" id="IPR015424">
    <property type="entry name" value="PyrdxlP-dep_Trfase"/>
</dbReference>
<proteinExistence type="inferred from homology"/>
<keyword evidence="10" id="KW-1185">Reference proteome</keyword>
<accession>A0AAN8A7M8</accession>
<dbReference type="PANTHER" id="PTHR42684">
    <property type="entry name" value="ADENOSYLMETHIONINE-8-AMINO-7-OXONONANOATE AMINOTRANSFERASE"/>
    <property type="match status" value="1"/>
</dbReference>
<dbReference type="AlphaFoldDB" id="A0AAN8A7M8"/>
<dbReference type="InterPro" id="IPR005814">
    <property type="entry name" value="Aminotrans_3"/>
</dbReference>
<evidence type="ECO:0000256" key="5">
    <source>
        <dbReference type="ARBA" id="ARBA00022691"/>
    </source>
</evidence>
<keyword evidence="6" id="KW-0093">Biotin biosynthesis</keyword>
<comment type="cofactor">
    <cofactor evidence="1">
        <name>pyridoxal 5'-phosphate</name>
        <dbReference type="ChEBI" id="CHEBI:597326"/>
    </cofactor>
</comment>
<evidence type="ECO:0000256" key="6">
    <source>
        <dbReference type="ARBA" id="ARBA00022756"/>
    </source>
</evidence>
<dbReference type="PANTHER" id="PTHR42684:SF3">
    <property type="entry name" value="ADENOSYLMETHIONINE-8-AMINO-7-OXONONANOATE AMINOTRANSFERASE"/>
    <property type="match status" value="1"/>
</dbReference>
<evidence type="ECO:0000256" key="2">
    <source>
        <dbReference type="ARBA" id="ARBA00004746"/>
    </source>
</evidence>
<evidence type="ECO:0008006" key="11">
    <source>
        <dbReference type="Google" id="ProtNLM"/>
    </source>
</evidence>